<dbReference type="GO" id="GO:0000287">
    <property type="term" value="F:magnesium ion binding"/>
    <property type="evidence" value="ECO:0007669"/>
    <property type="project" value="InterPro"/>
</dbReference>
<dbReference type="HAMAP" id="MF_01257">
    <property type="entry name" value="CofD"/>
    <property type="match status" value="1"/>
</dbReference>
<keyword evidence="2" id="KW-0460">Magnesium</keyword>
<gene>
    <name evidence="3" type="ORF">GTOL_11502</name>
</gene>
<evidence type="ECO:0000256" key="1">
    <source>
        <dbReference type="ARBA" id="ARBA00022679"/>
    </source>
</evidence>
<dbReference type="GO" id="GO:0043743">
    <property type="term" value="F:LPPG:FO 2-phospho-L-lactate transferase activity"/>
    <property type="evidence" value="ECO:0007669"/>
    <property type="project" value="InterPro"/>
</dbReference>
<accession>A0A916J3Q8</accession>
<protein>
    <submittedName>
        <fullName evidence="3">Lactyl (2) diphospho-(5')guanosine:7,8-didemethyl-8-hydroxy-5-deazarib oflavin 2-phospho-L-lactate transferase</fullName>
    </submittedName>
</protein>
<proteinExistence type="inferred from homology"/>
<dbReference type="PANTHER" id="PTHR43007:SF1">
    <property type="entry name" value="2-PHOSPHO-L-LACTATE TRANSFERASE"/>
    <property type="match status" value="1"/>
</dbReference>
<evidence type="ECO:0000313" key="4">
    <source>
        <dbReference type="Proteomes" id="UP000742786"/>
    </source>
</evidence>
<keyword evidence="1 3" id="KW-0808">Transferase</keyword>
<dbReference type="SUPFAM" id="SSF142338">
    <property type="entry name" value="CofD-like"/>
    <property type="match status" value="1"/>
</dbReference>
<dbReference type="CDD" id="cd07186">
    <property type="entry name" value="CofD_like"/>
    <property type="match status" value="1"/>
</dbReference>
<organism evidence="3 4">
    <name type="scientific">Georgfuchsia toluolica</name>
    <dbReference type="NCBI Taxonomy" id="424218"/>
    <lineage>
        <taxon>Bacteria</taxon>
        <taxon>Pseudomonadati</taxon>
        <taxon>Pseudomonadota</taxon>
        <taxon>Betaproteobacteria</taxon>
        <taxon>Nitrosomonadales</taxon>
        <taxon>Sterolibacteriaceae</taxon>
        <taxon>Georgfuchsia</taxon>
    </lineage>
</organism>
<dbReference type="NCBIfam" id="TIGR01819">
    <property type="entry name" value="F420_cofD"/>
    <property type="match status" value="1"/>
</dbReference>
<dbReference type="InterPro" id="IPR010115">
    <property type="entry name" value="FbiA/CofD"/>
</dbReference>
<name>A0A916J3Q8_9PROT</name>
<dbReference type="PANTHER" id="PTHR43007">
    <property type="entry name" value="2-PHOSPHO-L-LACTATE TRANSFERASE"/>
    <property type="match status" value="1"/>
</dbReference>
<dbReference type="InterPro" id="IPR002882">
    <property type="entry name" value="CofD"/>
</dbReference>
<keyword evidence="4" id="KW-1185">Reference proteome</keyword>
<dbReference type="Gene3D" id="1.10.8.240">
    <property type="entry name" value="CofD-like domain"/>
    <property type="match status" value="1"/>
</dbReference>
<dbReference type="RefSeq" id="WP_220635563.1">
    <property type="nucleotide sequence ID" value="NZ_CAJQUM010000001.1"/>
</dbReference>
<dbReference type="AlphaFoldDB" id="A0A916J3Q8"/>
<dbReference type="Proteomes" id="UP000742786">
    <property type="component" value="Unassembled WGS sequence"/>
</dbReference>
<comment type="caution">
    <text evidence="3">The sequence shown here is derived from an EMBL/GenBank/DDBJ whole genome shotgun (WGS) entry which is preliminary data.</text>
</comment>
<dbReference type="Gene3D" id="3.40.50.10680">
    <property type="entry name" value="CofD-like domains"/>
    <property type="match status" value="1"/>
</dbReference>
<dbReference type="Pfam" id="PF01933">
    <property type="entry name" value="CofD"/>
    <property type="match status" value="1"/>
</dbReference>
<evidence type="ECO:0000256" key="2">
    <source>
        <dbReference type="ARBA" id="ARBA00022842"/>
    </source>
</evidence>
<evidence type="ECO:0000313" key="3">
    <source>
        <dbReference type="EMBL" id="CAG4883619.1"/>
    </source>
</evidence>
<sequence>MHTVAIPRKKHYLALCGGVGGAKLALGLSHVLAPEQLTIVVNTGDDFDHLGLPISPDIDTVTYTLAGLVQPTQGWGRDSESFNALDTVERLGGETWFRLGDKDIGLHLMRRMMLDEGLSLGAVTAHIACRLGIAHRIAPMTNGKVRTMVQTAEGLMAFQQYFVKERCAPVITGIQYLGAADAPASPALMEALADPDLAGVFICPSNPYLSIDPILALSGVRQKLVATPAPVIAVAPIVRGAAIKGPTAKIMRELSVEPSAAAVACHYKDFLDGYIVDTADAPTVSVPRVAACDIVMKSLDDKIALARRCLAFSDELA</sequence>
<dbReference type="EMBL" id="CAJQUM010000001">
    <property type="protein sequence ID" value="CAG4883619.1"/>
    <property type="molecule type" value="Genomic_DNA"/>
</dbReference>
<dbReference type="InterPro" id="IPR038136">
    <property type="entry name" value="CofD-like_dom_sf"/>
</dbReference>
<reference evidence="3" key="1">
    <citation type="submission" date="2021-04" db="EMBL/GenBank/DDBJ databases">
        <authorList>
            <person name="Hornung B."/>
        </authorList>
    </citation>
    <scope>NUCLEOTIDE SEQUENCE</scope>
    <source>
        <strain evidence="3">G5G6</strain>
    </source>
</reference>